<evidence type="ECO:0000313" key="2">
    <source>
        <dbReference type="Proteomes" id="UP000305401"/>
    </source>
</evidence>
<sequence length="187" mass="21354">MTEFNYCEKEKLRTLLNRFYSGNTTLAEEKHLLELLDADSCSDDFKSDRDIISMLAIGGRMPCGFRDDIIKDVRHMARRSRFKRIFVATMSVAASIAIVAVSWSYAVRTSERPRINRPSTPENAILQARQALMSISRELNDVEILMPEHEELLNRMVVNNEVEMDEFMIEVNDSCMSGSGALPIEKD</sequence>
<keyword evidence="2" id="KW-1185">Reference proteome</keyword>
<dbReference type="EMBL" id="SSTG01000001">
    <property type="protein sequence ID" value="THG55387.1"/>
    <property type="molecule type" value="Genomic_DNA"/>
</dbReference>
<comment type="caution">
    <text evidence="1">The sequence shown here is derived from an EMBL/GenBank/DDBJ whole genome shotgun (WGS) entry which is preliminary data.</text>
</comment>
<accession>A0AC61S8K3</accession>
<gene>
    <name evidence="1" type="ORF">E5990_00035</name>
</gene>
<name>A0AC61S8K3_9BACT</name>
<protein>
    <submittedName>
        <fullName evidence="1">Uncharacterized protein</fullName>
    </submittedName>
</protein>
<evidence type="ECO:0000313" key="1">
    <source>
        <dbReference type="EMBL" id="THG55387.1"/>
    </source>
</evidence>
<reference evidence="1" key="1">
    <citation type="submission" date="2019-04" db="EMBL/GenBank/DDBJ databases">
        <title>Microbes associate with the intestines of laboratory mice.</title>
        <authorList>
            <person name="Navarre W."/>
            <person name="Wong E."/>
            <person name="Huang K.C."/>
            <person name="Tropini C."/>
            <person name="Ng K."/>
            <person name="Yu B."/>
        </authorList>
    </citation>
    <scope>NUCLEOTIDE SEQUENCE</scope>
    <source>
        <strain evidence="1">NM86_A22</strain>
    </source>
</reference>
<dbReference type="Proteomes" id="UP000305401">
    <property type="component" value="Unassembled WGS sequence"/>
</dbReference>
<organism evidence="1 2">
    <name type="scientific">Muribaculum caecicola</name>
    <dbReference type="NCBI Taxonomy" id="3038144"/>
    <lineage>
        <taxon>Bacteria</taxon>
        <taxon>Pseudomonadati</taxon>
        <taxon>Bacteroidota</taxon>
        <taxon>Bacteroidia</taxon>
        <taxon>Bacteroidales</taxon>
        <taxon>Muribaculaceae</taxon>
        <taxon>Muribaculum</taxon>
    </lineage>
</organism>
<proteinExistence type="predicted"/>